<gene>
    <name evidence="1" type="ORF">F4V44_10545</name>
</gene>
<dbReference type="OrthoDB" id="9812700at2"/>
<dbReference type="Gene3D" id="1.10.10.60">
    <property type="entry name" value="Homeodomain-like"/>
    <property type="match status" value="1"/>
</dbReference>
<dbReference type="AlphaFoldDB" id="A0A5J5HXC4"/>
<name>A0A5J5HXC4_9BACI</name>
<reference evidence="1 2" key="1">
    <citation type="submission" date="2019-09" db="EMBL/GenBank/DDBJ databases">
        <title>Whole genome sequences of isolates from the Mars Exploration Rovers.</title>
        <authorList>
            <person name="Seuylemezian A."/>
            <person name="Vaishampayan P."/>
        </authorList>
    </citation>
    <scope>NUCLEOTIDE SEQUENCE [LARGE SCALE GENOMIC DNA]</scope>
    <source>
        <strain evidence="1 2">MER_TA_151</strain>
    </source>
</reference>
<dbReference type="EMBL" id="VYKL01000015">
    <property type="protein sequence ID" value="KAA9026298.1"/>
    <property type="molecule type" value="Genomic_DNA"/>
</dbReference>
<keyword evidence="2" id="KW-1185">Reference proteome</keyword>
<comment type="caution">
    <text evidence="1">The sequence shown here is derived from an EMBL/GenBank/DDBJ whole genome shotgun (WGS) entry which is preliminary data.</text>
</comment>
<dbReference type="Proteomes" id="UP000326671">
    <property type="component" value="Unassembled WGS sequence"/>
</dbReference>
<protein>
    <submittedName>
        <fullName evidence="1">DUF4912 domain-containing protein</fullName>
    </submittedName>
</protein>
<organism evidence="1 2">
    <name type="scientific">Niallia endozanthoxylica</name>
    <dbReference type="NCBI Taxonomy" id="2036016"/>
    <lineage>
        <taxon>Bacteria</taxon>
        <taxon>Bacillati</taxon>
        <taxon>Bacillota</taxon>
        <taxon>Bacilli</taxon>
        <taxon>Bacillales</taxon>
        <taxon>Bacillaceae</taxon>
        <taxon>Niallia</taxon>
    </lineage>
</organism>
<dbReference type="RefSeq" id="WP_150439947.1">
    <property type="nucleotide sequence ID" value="NZ_VYKL01000015.1"/>
</dbReference>
<evidence type="ECO:0000313" key="1">
    <source>
        <dbReference type="EMBL" id="KAA9026298.1"/>
    </source>
</evidence>
<sequence>MIKEIMKLRRKGLSFRKIADELDTTVGKVQYQWKKYKKMEEAKIVEQRKKSKVFIKISNKSRYLNIGRLKEDKEHLTSWNLAENKLFVFWKLSGLKKDLVSNYFDQPFKSFQKVLRIYHVTHTPFNGQHLIQEVKLQNGQCVSLLRKLEPNCCYIIELGILISGHKFFPLLRSNPIHFPKGNENQNKLENEEVNTIKNTPPKWIEHVSTYSYYESILKKDDRS</sequence>
<accession>A0A5J5HXC4</accession>
<evidence type="ECO:0000313" key="2">
    <source>
        <dbReference type="Proteomes" id="UP000326671"/>
    </source>
</evidence>
<dbReference type="InterPro" id="IPR032585">
    <property type="entry name" value="DUF4912"/>
</dbReference>
<dbReference type="Pfam" id="PF16258">
    <property type="entry name" value="DUF4912"/>
    <property type="match status" value="1"/>
</dbReference>
<proteinExistence type="predicted"/>